<dbReference type="AlphaFoldDB" id="E7QQM7"/>
<dbReference type="PATRIC" id="fig|797209.4.peg.1090"/>
<feature type="transmembrane region" description="Helical" evidence="1">
    <location>
        <begin position="31"/>
        <end position="48"/>
    </location>
</feature>
<gene>
    <name evidence="3" type="ORF">SAMN05444342_1481</name>
    <name evidence="2" type="ORF">ZOD2009_05487</name>
</gene>
<dbReference type="EMBL" id="FRAN01000002">
    <property type="protein sequence ID" value="SHK50403.1"/>
    <property type="molecule type" value="Genomic_DNA"/>
</dbReference>
<dbReference type="GeneID" id="300003520"/>
<keyword evidence="1" id="KW-0472">Membrane</keyword>
<dbReference type="EMBL" id="AEMG01000004">
    <property type="protein sequence ID" value="EFW93291.1"/>
    <property type="molecule type" value="Genomic_DNA"/>
</dbReference>
<evidence type="ECO:0000313" key="2">
    <source>
        <dbReference type="EMBL" id="EFW93291.1"/>
    </source>
</evidence>
<proteinExistence type="predicted"/>
<protein>
    <submittedName>
        <fullName evidence="2">Uncharacterized protein</fullName>
    </submittedName>
</protein>
<evidence type="ECO:0000313" key="3">
    <source>
        <dbReference type="EMBL" id="SHK50403.1"/>
    </source>
</evidence>
<reference evidence="3" key="2">
    <citation type="submission" date="2016-11" db="EMBL/GenBank/DDBJ databases">
        <authorList>
            <person name="Jaros S."/>
            <person name="Januszkiewicz K."/>
            <person name="Wedrychowicz H."/>
        </authorList>
    </citation>
    <scope>NUCLEOTIDE SEQUENCE [LARGE SCALE GENOMIC DNA]</scope>
    <source>
        <strain evidence="3">DX253</strain>
    </source>
</reference>
<organism evidence="2 4">
    <name type="scientific">Haladaptatus paucihalophilus DX253</name>
    <dbReference type="NCBI Taxonomy" id="797209"/>
    <lineage>
        <taxon>Archaea</taxon>
        <taxon>Methanobacteriati</taxon>
        <taxon>Methanobacteriota</taxon>
        <taxon>Stenosarchaea group</taxon>
        <taxon>Halobacteria</taxon>
        <taxon>Halobacteriales</taxon>
        <taxon>Haladaptataceae</taxon>
        <taxon>Haladaptatus</taxon>
    </lineage>
</organism>
<sequence>MHVRPSTLFLIGVAIIVVPVAPLVFARGPSVWVAMGGTFMLAGMGMSLQESRGKRSARESSPQSYHYIICPNCDARNFASRDVCRLCEERF</sequence>
<evidence type="ECO:0000313" key="4">
    <source>
        <dbReference type="Proteomes" id="UP000003751"/>
    </source>
</evidence>
<accession>E7QQM7</accession>
<dbReference type="STRING" id="797209.GCA_000376445_01212"/>
<dbReference type="Proteomes" id="UP000184203">
    <property type="component" value="Unassembled WGS sequence"/>
</dbReference>
<dbReference type="RefSeq" id="WP_007977771.1">
    <property type="nucleotide sequence ID" value="NZ_AEMG01000004.1"/>
</dbReference>
<name>E7QQM7_HALPU</name>
<dbReference type="OrthoDB" id="248274at2157"/>
<feature type="transmembrane region" description="Helical" evidence="1">
    <location>
        <begin position="7"/>
        <end position="25"/>
    </location>
</feature>
<keyword evidence="5" id="KW-1185">Reference proteome</keyword>
<reference evidence="5" key="3">
    <citation type="submission" date="2016-11" db="EMBL/GenBank/DDBJ databases">
        <authorList>
            <person name="Varghese N."/>
            <person name="Submissions S."/>
        </authorList>
    </citation>
    <scope>NUCLEOTIDE SEQUENCE [LARGE SCALE GENOMIC DNA]</scope>
    <source>
        <strain evidence="5">DX253</strain>
    </source>
</reference>
<keyword evidence="1" id="KW-1133">Transmembrane helix</keyword>
<evidence type="ECO:0000256" key="1">
    <source>
        <dbReference type="SAM" id="Phobius"/>
    </source>
</evidence>
<evidence type="ECO:0000313" key="5">
    <source>
        <dbReference type="Proteomes" id="UP000184203"/>
    </source>
</evidence>
<keyword evidence="1" id="KW-0812">Transmembrane</keyword>
<dbReference type="Proteomes" id="UP000003751">
    <property type="component" value="Unassembled WGS sequence"/>
</dbReference>
<reference evidence="2 4" key="1">
    <citation type="journal article" date="2014" name="ISME J.">
        <title>Trehalose/2-sulfotrehalose biosynthesis and glycine-betaine uptake are widely spread mechanisms for osmoadaptation in the Halobacteriales.</title>
        <authorList>
            <person name="Youssef N.H."/>
            <person name="Savage-Ashlock K.N."/>
            <person name="McCully A.L."/>
            <person name="Luedtke B."/>
            <person name="Shaw E.I."/>
            <person name="Hoff W.D."/>
            <person name="Elshahed M.S."/>
        </authorList>
    </citation>
    <scope>NUCLEOTIDE SEQUENCE [LARGE SCALE GENOMIC DNA]</scope>
    <source>
        <strain evidence="2 4">DX253</strain>
    </source>
</reference>